<gene>
    <name evidence="1" type="ORF">TMSB3V08_LOCUS3882</name>
</gene>
<evidence type="ECO:0000313" key="1">
    <source>
        <dbReference type="EMBL" id="CAD7427017.1"/>
    </source>
</evidence>
<sequence>MASLVLTDSSQLTALKSYQTKLSESDICAFSQREVHYQSPPLEACSARLFGADSRPECVRRLYAAAARTPVPAMRQLDRYRRDGHRSSRYFMCTPVLGGARRKIRTTDIDIETRKAGVGWIARFVIALAC</sequence>
<organism evidence="1">
    <name type="scientific">Timema monikensis</name>
    <dbReference type="NCBI Taxonomy" id="170555"/>
    <lineage>
        <taxon>Eukaryota</taxon>
        <taxon>Metazoa</taxon>
        <taxon>Ecdysozoa</taxon>
        <taxon>Arthropoda</taxon>
        <taxon>Hexapoda</taxon>
        <taxon>Insecta</taxon>
        <taxon>Pterygota</taxon>
        <taxon>Neoptera</taxon>
        <taxon>Polyneoptera</taxon>
        <taxon>Phasmatodea</taxon>
        <taxon>Timematodea</taxon>
        <taxon>Timematoidea</taxon>
        <taxon>Timematidae</taxon>
        <taxon>Timema</taxon>
    </lineage>
</organism>
<reference evidence="1" key="1">
    <citation type="submission" date="2020-11" db="EMBL/GenBank/DDBJ databases">
        <authorList>
            <person name="Tran Van P."/>
        </authorList>
    </citation>
    <scope>NUCLEOTIDE SEQUENCE</scope>
</reference>
<proteinExistence type="predicted"/>
<dbReference type="EMBL" id="OB793340">
    <property type="protein sequence ID" value="CAD7427017.1"/>
    <property type="molecule type" value="Genomic_DNA"/>
</dbReference>
<accession>A0A7R9E435</accession>
<dbReference type="AlphaFoldDB" id="A0A7R9E435"/>
<name>A0A7R9E435_9NEOP</name>
<protein>
    <submittedName>
        <fullName evidence="1">Uncharacterized protein</fullName>
    </submittedName>
</protein>